<feature type="binding site" description="axial binding residue" evidence="5">
    <location>
        <position position="377"/>
    </location>
    <ligand>
        <name>heme</name>
        <dbReference type="ChEBI" id="CHEBI:30413"/>
    </ligand>
    <ligandPart>
        <name>Fe</name>
        <dbReference type="ChEBI" id="CHEBI:18248"/>
    </ligandPart>
</feature>
<sequence length="460" mass="52456">MYGSLVTVWTGRRPTIVIGDPKVACDLLDRRSAIYSSRPRFVVMGELFTNNDSLLTMPHGDKWRKTRKIFHSGLLRRACETYKPIQEAESQRLARDLLERPADFGRHLERYAASVMVCVAYGRRVDDLDDSIVRRIYERMRYMSTLNVPGAFWAESFPLLKRVPDCLARWKREVKQRAEASSTLLMELAQQVHDRMQAGETPASFTKNLWEKYEADPTELTPREIAYATGSLFGAGSDTSSATLMSFILAMTCFPHVARKAQAEIDSVVGRGRAPTWSDEPSLPYCAAVIKETLRWRPVAVMGGTPHASIKDDYYEGHFIPKGTTILGNLWAIHHNSKYFKDSHEFIPERYLEVQEGTEPYPHRDGHSAFGWGRRICPGKLLAENSLFISITRILWGFNIEKHVDPATGVEDVYNTFAYTDGFNSKPQPFRCCITPRSAQIRDTIEHEAKLGEKFLERYS</sequence>
<dbReference type="GO" id="GO:0004497">
    <property type="term" value="F:monooxygenase activity"/>
    <property type="evidence" value="ECO:0007669"/>
    <property type="project" value="UniProtKB-KW"/>
</dbReference>
<dbReference type="InterPro" id="IPR001128">
    <property type="entry name" value="Cyt_P450"/>
</dbReference>
<evidence type="ECO:0000313" key="7">
    <source>
        <dbReference type="EMBL" id="KAA8895850.1"/>
    </source>
</evidence>
<keyword evidence="8" id="KW-1185">Reference proteome</keyword>
<dbReference type="InterPro" id="IPR017972">
    <property type="entry name" value="Cyt_P450_CS"/>
</dbReference>
<keyword evidence="5 6" id="KW-0349">Heme</keyword>
<keyword evidence="3 6" id="KW-0560">Oxidoreductase</keyword>
<reference evidence="7 8" key="1">
    <citation type="submission" date="2019-09" db="EMBL/GenBank/DDBJ databases">
        <title>Draft genome of the ectomycorrhizal ascomycete Sphaerosporella brunnea.</title>
        <authorList>
            <consortium name="DOE Joint Genome Institute"/>
            <person name="Benucci G.M."/>
            <person name="Marozzi G."/>
            <person name="Antonielli L."/>
            <person name="Sanchez S."/>
            <person name="Marco P."/>
            <person name="Wang X."/>
            <person name="Falini L.B."/>
            <person name="Barry K."/>
            <person name="Haridas S."/>
            <person name="Lipzen A."/>
            <person name="Labutti K."/>
            <person name="Grigoriev I.V."/>
            <person name="Murat C."/>
            <person name="Martin F."/>
            <person name="Albertini E."/>
            <person name="Donnini D."/>
            <person name="Bonito G."/>
        </authorList>
    </citation>
    <scope>NUCLEOTIDE SEQUENCE [LARGE SCALE GENOMIC DNA]</scope>
    <source>
        <strain evidence="7 8">Sb_GMNB300</strain>
    </source>
</reference>
<dbReference type="CDD" id="cd11065">
    <property type="entry name" value="CYP64-like"/>
    <property type="match status" value="1"/>
</dbReference>
<dbReference type="EMBL" id="VXIS01000240">
    <property type="protein sequence ID" value="KAA8895850.1"/>
    <property type="molecule type" value="Genomic_DNA"/>
</dbReference>
<dbReference type="Proteomes" id="UP000326924">
    <property type="component" value="Unassembled WGS sequence"/>
</dbReference>
<protein>
    <submittedName>
        <fullName evidence="7">Cytochrome P450</fullName>
    </submittedName>
</protein>
<keyword evidence="4 5" id="KW-0408">Iron</keyword>
<name>A0A5J5EKA6_9PEZI</name>
<comment type="similarity">
    <text evidence="1 6">Belongs to the cytochrome P450 family.</text>
</comment>
<dbReference type="InterPro" id="IPR050364">
    <property type="entry name" value="Cytochrome_P450_fung"/>
</dbReference>
<evidence type="ECO:0000256" key="2">
    <source>
        <dbReference type="ARBA" id="ARBA00022723"/>
    </source>
</evidence>
<evidence type="ECO:0000256" key="4">
    <source>
        <dbReference type="ARBA" id="ARBA00023004"/>
    </source>
</evidence>
<dbReference type="Pfam" id="PF00067">
    <property type="entry name" value="p450"/>
    <property type="match status" value="1"/>
</dbReference>
<comment type="caution">
    <text evidence="7">The sequence shown here is derived from an EMBL/GenBank/DDBJ whole genome shotgun (WGS) entry which is preliminary data.</text>
</comment>
<dbReference type="GO" id="GO:0020037">
    <property type="term" value="F:heme binding"/>
    <property type="evidence" value="ECO:0007669"/>
    <property type="project" value="InterPro"/>
</dbReference>
<dbReference type="InterPro" id="IPR036396">
    <property type="entry name" value="Cyt_P450_sf"/>
</dbReference>
<dbReference type="AlphaFoldDB" id="A0A5J5EKA6"/>
<dbReference type="InParanoid" id="A0A5J5EKA6"/>
<dbReference type="OrthoDB" id="1103324at2759"/>
<dbReference type="PANTHER" id="PTHR46300">
    <property type="entry name" value="P450, PUTATIVE (EUROFUNG)-RELATED-RELATED"/>
    <property type="match status" value="1"/>
</dbReference>
<dbReference type="InterPro" id="IPR002401">
    <property type="entry name" value="Cyt_P450_E_grp-I"/>
</dbReference>
<dbReference type="Gene3D" id="1.10.630.10">
    <property type="entry name" value="Cytochrome P450"/>
    <property type="match status" value="1"/>
</dbReference>
<keyword evidence="2 5" id="KW-0479">Metal-binding</keyword>
<proteinExistence type="inferred from homology"/>
<dbReference type="PRINTS" id="PR00463">
    <property type="entry name" value="EP450I"/>
</dbReference>
<dbReference type="GO" id="GO:0016705">
    <property type="term" value="F:oxidoreductase activity, acting on paired donors, with incorporation or reduction of molecular oxygen"/>
    <property type="evidence" value="ECO:0007669"/>
    <property type="project" value="InterPro"/>
</dbReference>
<dbReference type="PANTHER" id="PTHR46300:SF4">
    <property type="entry name" value="CYTOCHROME P450 98A3"/>
    <property type="match status" value="1"/>
</dbReference>
<evidence type="ECO:0000313" key="8">
    <source>
        <dbReference type="Proteomes" id="UP000326924"/>
    </source>
</evidence>
<accession>A0A5J5EKA6</accession>
<organism evidence="7 8">
    <name type="scientific">Sphaerosporella brunnea</name>
    <dbReference type="NCBI Taxonomy" id="1250544"/>
    <lineage>
        <taxon>Eukaryota</taxon>
        <taxon>Fungi</taxon>
        <taxon>Dikarya</taxon>
        <taxon>Ascomycota</taxon>
        <taxon>Pezizomycotina</taxon>
        <taxon>Pezizomycetes</taxon>
        <taxon>Pezizales</taxon>
        <taxon>Pyronemataceae</taxon>
        <taxon>Sphaerosporella</taxon>
    </lineage>
</organism>
<dbReference type="SUPFAM" id="SSF48264">
    <property type="entry name" value="Cytochrome P450"/>
    <property type="match status" value="1"/>
</dbReference>
<evidence type="ECO:0000256" key="5">
    <source>
        <dbReference type="PIRSR" id="PIRSR602401-1"/>
    </source>
</evidence>
<evidence type="ECO:0000256" key="1">
    <source>
        <dbReference type="ARBA" id="ARBA00010617"/>
    </source>
</evidence>
<dbReference type="PROSITE" id="PS00086">
    <property type="entry name" value="CYTOCHROME_P450"/>
    <property type="match status" value="1"/>
</dbReference>
<dbReference type="PRINTS" id="PR00385">
    <property type="entry name" value="P450"/>
</dbReference>
<evidence type="ECO:0000256" key="6">
    <source>
        <dbReference type="RuleBase" id="RU000461"/>
    </source>
</evidence>
<dbReference type="GO" id="GO:0005506">
    <property type="term" value="F:iron ion binding"/>
    <property type="evidence" value="ECO:0007669"/>
    <property type="project" value="InterPro"/>
</dbReference>
<gene>
    <name evidence="7" type="ORF">FN846DRAFT_900468</name>
</gene>
<evidence type="ECO:0000256" key="3">
    <source>
        <dbReference type="ARBA" id="ARBA00023002"/>
    </source>
</evidence>
<keyword evidence="6" id="KW-0503">Monooxygenase</keyword>
<comment type="cofactor">
    <cofactor evidence="5">
        <name>heme</name>
        <dbReference type="ChEBI" id="CHEBI:30413"/>
    </cofactor>
</comment>